<feature type="compositionally biased region" description="Acidic residues" evidence="1">
    <location>
        <begin position="123"/>
        <end position="143"/>
    </location>
</feature>
<dbReference type="Proteomes" id="UP000694890">
    <property type="component" value="Linkage group LG5"/>
</dbReference>
<dbReference type="GeneID" id="127142433"/>
<gene>
    <name evidence="3" type="primary">LOC127142433</name>
</gene>
<dbReference type="RefSeq" id="XP_050926212.1">
    <property type="nucleotide sequence ID" value="XM_051070255.1"/>
</dbReference>
<evidence type="ECO:0000313" key="2">
    <source>
        <dbReference type="Proteomes" id="UP000694890"/>
    </source>
</evidence>
<dbReference type="KEGG" id="lcf:127142433"/>
<protein>
    <submittedName>
        <fullName evidence="3">Uncharacterized protein LOC127142433</fullName>
    </submittedName>
</protein>
<dbReference type="AlphaFoldDB" id="A0AAJ8B6R7"/>
<name>A0AAJ8B6R7_LATCA</name>
<accession>A0AAJ8B6R7</accession>
<evidence type="ECO:0000313" key="3">
    <source>
        <dbReference type="RefSeq" id="XP_050926212.1"/>
    </source>
</evidence>
<sequence length="264" mass="29505">MEHEQAHLHRSPAEAVRWPIRLAAVNICHHGVCCTLPDRWVAMTSEEEEGPSVATSTATTPSAAAISRVTTAIARGDSSDDAVTSSSPRRPSPYHLPCPEEKEEKEEEIEEEGIIQEERIEKEEEEEVVECERDDEDDEDDGSSDTSVLVVPYPELVPVVFFCLKQTTCPRSWCIRMVSSPYPFYTVNNESLSLLFQKCLSVLIHHHLIIQHPSLKNIEKAIISLKIFLLVGDGFSCESTQTLALDVSPHRTNSQPLFPTLISI</sequence>
<feature type="compositionally biased region" description="Acidic residues" evidence="1">
    <location>
        <begin position="101"/>
        <end position="115"/>
    </location>
</feature>
<organism evidence="2 3">
    <name type="scientific">Lates calcarifer</name>
    <name type="common">Barramundi</name>
    <name type="synonym">Holocentrus calcarifer</name>
    <dbReference type="NCBI Taxonomy" id="8187"/>
    <lineage>
        <taxon>Eukaryota</taxon>
        <taxon>Metazoa</taxon>
        <taxon>Chordata</taxon>
        <taxon>Craniata</taxon>
        <taxon>Vertebrata</taxon>
        <taxon>Euteleostomi</taxon>
        <taxon>Actinopterygii</taxon>
        <taxon>Neopterygii</taxon>
        <taxon>Teleostei</taxon>
        <taxon>Neoteleostei</taxon>
        <taxon>Acanthomorphata</taxon>
        <taxon>Carangaria</taxon>
        <taxon>Carangaria incertae sedis</taxon>
        <taxon>Centropomidae</taxon>
        <taxon>Lates</taxon>
    </lineage>
</organism>
<reference evidence="3" key="1">
    <citation type="submission" date="2025-08" db="UniProtKB">
        <authorList>
            <consortium name="RefSeq"/>
        </authorList>
    </citation>
    <scope>IDENTIFICATION</scope>
    <source>
        <tissue evidence="3">Brain</tissue>
    </source>
</reference>
<evidence type="ECO:0000256" key="1">
    <source>
        <dbReference type="SAM" id="MobiDB-lite"/>
    </source>
</evidence>
<proteinExistence type="predicted"/>
<feature type="region of interest" description="Disordered" evidence="1">
    <location>
        <begin position="73"/>
        <end position="147"/>
    </location>
</feature>